<sequence>MLRIKMKTTIYIILLVFTQQLIAQNFQTGTYYASGGSINNIDIKLRDDNTIKATFNTNRGSYNYTFTPLSKNKGSYESTKGNFVFTQKKGALTLLELDKNNAINYAVALASSKKALRDAKKKLGIKSNMFAPTKNNTKGNKEYFVKNPTSEFHKKHVNKIVFFSKKPEIGKEDSSSIKNSFNVGEEIWAVAYLPSDFNSSRYYKRLTNSFYDAYGKTHYWITIGVDKNEKDRSPKENEIVNQCTVRSLYKNDLNKNYVIFQLIPASVASSVMDKQGSVFLLKRLGNRLANKKHRIRISLTDGKMNPKEEIISGYFTYNSTKGTESLTSMSKDIASKILDSKKIPTAVRKDLNIERQMLAQVKLWGSKNNWSDVDFKRAIITLDWTVLKDSYGNIEGKYIEGDVLYKSEEGCGYRNFGFIKKYLGGGRYDSFLRQHTVGATAALSCKKVK</sequence>
<protein>
    <submittedName>
        <fullName evidence="2">Uncharacterized protein</fullName>
    </submittedName>
</protein>
<dbReference type="Proteomes" id="UP001497527">
    <property type="component" value="Unassembled WGS sequence"/>
</dbReference>
<reference evidence="2 3" key="1">
    <citation type="submission" date="2024-05" db="EMBL/GenBank/DDBJ databases">
        <authorList>
            <person name="Duchaud E."/>
        </authorList>
    </citation>
    <scope>NUCLEOTIDE SEQUENCE [LARGE SCALE GENOMIC DNA]</scope>
    <source>
        <strain evidence="2">Ena-SAMPLE-TAB-13-05-2024-13:56:06:370-140308</strain>
    </source>
</reference>
<keyword evidence="1" id="KW-0732">Signal</keyword>
<evidence type="ECO:0000313" key="3">
    <source>
        <dbReference type="Proteomes" id="UP001497527"/>
    </source>
</evidence>
<proteinExistence type="predicted"/>
<feature type="signal peptide" evidence="1">
    <location>
        <begin position="1"/>
        <end position="23"/>
    </location>
</feature>
<gene>
    <name evidence="2" type="ORF">T190423A01A_40093</name>
</gene>
<accession>A0ABM9PD00</accession>
<feature type="chain" id="PRO_5046851038" evidence="1">
    <location>
        <begin position="24"/>
        <end position="449"/>
    </location>
</feature>
<evidence type="ECO:0000313" key="2">
    <source>
        <dbReference type="EMBL" id="CAL2103500.1"/>
    </source>
</evidence>
<name>A0ABM9PD00_9FLAO</name>
<keyword evidence="3" id="KW-1185">Reference proteome</keyword>
<dbReference type="EMBL" id="CAXJIO010000013">
    <property type="protein sequence ID" value="CAL2103500.1"/>
    <property type="molecule type" value="Genomic_DNA"/>
</dbReference>
<evidence type="ECO:0000256" key="1">
    <source>
        <dbReference type="SAM" id="SignalP"/>
    </source>
</evidence>
<organism evidence="2 3">
    <name type="scientific">Tenacibaculum polynesiense</name>
    <dbReference type="NCBI Taxonomy" id="3137857"/>
    <lineage>
        <taxon>Bacteria</taxon>
        <taxon>Pseudomonadati</taxon>
        <taxon>Bacteroidota</taxon>
        <taxon>Flavobacteriia</taxon>
        <taxon>Flavobacteriales</taxon>
        <taxon>Flavobacteriaceae</taxon>
        <taxon>Tenacibaculum</taxon>
    </lineage>
</organism>
<comment type="caution">
    <text evidence="2">The sequence shown here is derived from an EMBL/GenBank/DDBJ whole genome shotgun (WGS) entry which is preliminary data.</text>
</comment>